<feature type="transmembrane region" description="Helical" evidence="5">
    <location>
        <begin position="271"/>
        <end position="293"/>
    </location>
</feature>
<evidence type="ECO:0000259" key="6">
    <source>
        <dbReference type="PROSITE" id="PS50850"/>
    </source>
</evidence>
<feature type="transmembrane region" description="Helical" evidence="5">
    <location>
        <begin position="55"/>
        <end position="75"/>
    </location>
</feature>
<feature type="transmembrane region" description="Helical" evidence="5">
    <location>
        <begin position="365"/>
        <end position="387"/>
    </location>
</feature>
<evidence type="ECO:0000256" key="4">
    <source>
        <dbReference type="ARBA" id="ARBA00023136"/>
    </source>
</evidence>
<feature type="transmembrane region" description="Helical" evidence="5">
    <location>
        <begin position="242"/>
        <end position="264"/>
    </location>
</feature>
<feature type="transmembrane region" description="Helical" evidence="5">
    <location>
        <begin position="299"/>
        <end position="320"/>
    </location>
</feature>
<dbReference type="PANTHER" id="PTHR23501:SF154">
    <property type="entry name" value="MULTIDRUG-EFFLUX TRANSPORTER RV1634-RELATED"/>
    <property type="match status" value="1"/>
</dbReference>
<proteinExistence type="predicted"/>
<dbReference type="PANTHER" id="PTHR23501">
    <property type="entry name" value="MAJOR FACILITATOR SUPERFAMILY"/>
    <property type="match status" value="1"/>
</dbReference>
<evidence type="ECO:0000256" key="5">
    <source>
        <dbReference type="SAM" id="Phobius"/>
    </source>
</evidence>
<feature type="transmembrane region" description="Helical" evidence="5">
    <location>
        <begin position="341"/>
        <end position="359"/>
    </location>
</feature>
<feature type="transmembrane region" description="Helical" evidence="5">
    <location>
        <begin position="174"/>
        <end position="194"/>
    </location>
</feature>
<dbReference type="InterPro" id="IPR020846">
    <property type="entry name" value="MFS_dom"/>
</dbReference>
<reference evidence="8" key="1">
    <citation type="journal article" date="2019" name="Int. J. Syst. Evol. Microbiol.">
        <title>The Global Catalogue of Microorganisms (GCM) 10K type strain sequencing project: providing services to taxonomists for standard genome sequencing and annotation.</title>
        <authorList>
            <consortium name="The Broad Institute Genomics Platform"/>
            <consortium name="The Broad Institute Genome Sequencing Center for Infectious Disease"/>
            <person name="Wu L."/>
            <person name="Ma J."/>
        </authorList>
    </citation>
    <scope>NUCLEOTIDE SEQUENCE [LARGE SCALE GENOMIC DNA]</scope>
    <source>
        <strain evidence="8">JCM 14370</strain>
    </source>
</reference>
<accession>A0ABQ2D8G7</accession>
<protein>
    <submittedName>
        <fullName evidence="7">MFS transporter</fullName>
    </submittedName>
</protein>
<feature type="transmembrane region" description="Helical" evidence="5">
    <location>
        <begin position="21"/>
        <end position="43"/>
    </location>
</feature>
<gene>
    <name evidence="7" type="ORF">GCM10008938_39320</name>
</gene>
<dbReference type="Pfam" id="PF07690">
    <property type="entry name" value="MFS_1"/>
    <property type="match status" value="1"/>
</dbReference>
<dbReference type="RefSeq" id="WP_189005677.1">
    <property type="nucleotide sequence ID" value="NZ_BMOD01000020.1"/>
</dbReference>
<keyword evidence="4 5" id="KW-0472">Membrane</keyword>
<dbReference type="SUPFAM" id="SSF103473">
    <property type="entry name" value="MFS general substrate transporter"/>
    <property type="match status" value="1"/>
</dbReference>
<dbReference type="InterPro" id="IPR011701">
    <property type="entry name" value="MFS"/>
</dbReference>
<feature type="domain" description="Major facilitator superfamily (MFS) profile" evidence="6">
    <location>
        <begin position="21"/>
        <end position="460"/>
    </location>
</feature>
<feature type="transmembrane region" description="Helical" evidence="5">
    <location>
        <begin position="215"/>
        <end position="236"/>
    </location>
</feature>
<feature type="transmembrane region" description="Helical" evidence="5">
    <location>
        <begin position="144"/>
        <end position="168"/>
    </location>
</feature>
<dbReference type="InterPro" id="IPR036259">
    <property type="entry name" value="MFS_trans_sf"/>
</dbReference>
<name>A0ABQ2D8G7_9DEIO</name>
<sequence length="460" mass="48203">MSLSDVSPEDRSLFSPSYRNVTIGLLLTILTTAFEAMAVATILPEVAKSLDGLGYYGWAFSAFLLSNIIGTIVGGELIDRLGSAKPFAIFLLLFGLGLLAAGSASHMWVFILGRFLQGFGAGGLNAVPFSIMSQLYPDHLRAKLLASISSAWVLPSLFGPLLASSIAAASSWHVVFYSVIPLLVLVSVLTIPTLQRYTHPSENPAPFNMVRFRSSVLLAVGAAVMLAGLGLQGSFWMLPVTLLGLVLTGFASRGIFPAGLLRFARGIPSGIIVRGCSAFAFFGAEAFMPLGLIEIQKFSVTQAGLLLTVGGVSWSIGSILQARMDSRAGPEQREFRVRTGMALLSTGIAIAGLSIVGWLPGLLVVVGWAMSGLGMGLGYATNSLIILGQVKEGESGKVSSQLNSAEVLLAALSAGIGGALVAWGKTADLTLDVPLKLTFLILVGVSLLTWVAGRRVVESS</sequence>
<evidence type="ECO:0000256" key="2">
    <source>
        <dbReference type="ARBA" id="ARBA00022692"/>
    </source>
</evidence>
<dbReference type="PROSITE" id="PS00217">
    <property type="entry name" value="SUGAR_TRANSPORT_2"/>
    <property type="match status" value="1"/>
</dbReference>
<evidence type="ECO:0000313" key="7">
    <source>
        <dbReference type="EMBL" id="GGJ49501.1"/>
    </source>
</evidence>
<feature type="transmembrane region" description="Helical" evidence="5">
    <location>
        <begin position="87"/>
        <end position="109"/>
    </location>
</feature>
<dbReference type="Gene3D" id="1.20.1250.20">
    <property type="entry name" value="MFS general substrate transporter like domains"/>
    <property type="match status" value="2"/>
</dbReference>
<comment type="caution">
    <text evidence="7">The sequence shown here is derived from an EMBL/GenBank/DDBJ whole genome shotgun (WGS) entry which is preliminary data.</text>
</comment>
<organism evidence="7 8">
    <name type="scientific">Deinococcus roseus</name>
    <dbReference type="NCBI Taxonomy" id="392414"/>
    <lineage>
        <taxon>Bacteria</taxon>
        <taxon>Thermotogati</taxon>
        <taxon>Deinococcota</taxon>
        <taxon>Deinococci</taxon>
        <taxon>Deinococcales</taxon>
        <taxon>Deinococcaceae</taxon>
        <taxon>Deinococcus</taxon>
    </lineage>
</organism>
<feature type="transmembrane region" description="Helical" evidence="5">
    <location>
        <begin position="115"/>
        <end position="132"/>
    </location>
</feature>
<evidence type="ECO:0000256" key="1">
    <source>
        <dbReference type="ARBA" id="ARBA00004141"/>
    </source>
</evidence>
<keyword evidence="2 5" id="KW-0812">Transmembrane</keyword>
<evidence type="ECO:0000313" key="8">
    <source>
        <dbReference type="Proteomes" id="UP000632222"/>
    </source>
</evidence>
<dbReference type="Proteomes" id="UP000632222">
    <property type="component" value="Unassembled WGS sequence"/>
</dbReference>
<feature type="transmembrane region" description="Helical" evidence="5">
    <location>
        <begin position="437"/>
        <end position="457"/>
    </location>
</feature>
<dbReference type="InterPro" id="IPR005829">
    <property type="entry name" value="Sugar_transporter_CS"/>
</dbReference>
<keyword evidence="3 5" id="KW-1133">Transmembrane helix</keyword>
<dbReference type="PROSITE" id="PS50850">
    <property type="entry name" value="MFS"/>
    <property type="match status" value="1"/>
</dbReference>
<keyword evidence="8" id="KW-1185">Reference proteome</keyword>
<dbReference type="EMBL" id="BMOD01000020">
    <property type="protein sequence ID" value="GGJ49501.1"/>
    <property type="molecule type" value="Genomic_DNA"/>
</dbReference>
<evidence type="ECO:0000256" key="3">
    <source>
        <dbReference type="ARBA" id="ARBA00022989"/>
    </source>
</evidence>
<comment type="subcellular location">
    <subcellularLocation>
        <location evidence="1">Membrane</location>
        <topology evidence="1">Multi-pass membrane protein</topology>
    </subcellularLocation>
</comment>
<feature type="transmembrane region" description="Helical" evidence="5">
    <location>
        <begin position="407"/>
        <end position="425"/>
    </location>
</feature>